<feature type="domain" description="Svf1-like C-terminal" evidence="5">
    <location>
        <begin position="218"/>
        <end position="389"/>
    </location>
</feature>
<evidence type="ECO:0000313" key="6">
    <source>
        <dbReference type="EMBL" id="ODV62306.1"/>
    </source>
</evidence>
<dbReference type="AlphaFoldDB" id="A0A1D2VL23"/>
<dbReference type="RefSeq" id="XP_020048613.1">
    <property type="nucleotide sequence ID" value="XM_020191625.1"/>
</dbReference>
<dbReference type="InterPro" id="IPR051385">
    <property type="entry name" value="Ceramide-binding_SVF1"/>
</dbReference>
<name>A0A1D2VL23_9ASCO</name>
<dbReference type="InterPro" id="IPR033394">
    <property type="entry name" value="Svf1-like_C"/>
</dbReference>
<keyword evidence="3" id="KW-0963">Cytoplasm</keyword>
<dbReference type="GeneID" id="30965261"/>
<gene>
    <name evidence="6" type="ORF">ASCRUDRAFT_6907</name>
</gene>
<evidence type="ECO:0000256" key="1">
    <source>
        <dbReference type="ARBA" id="ARBA00004496"/>
    </source>
</evidence>
<protein>
    <submittedName>
        <fullName evidence="6">Oxidative stress survival, Svf1-like protein</fullName>
    </submittedName>
</protein>
<dbReference type="GO" id="GO:0006979">
    <property type="term" value="P:response to oxidative stress"/>
    <property type="evidence" value="ECO:0007669"/>
    <property type="project" value="InterPro"/>
</dbReference>
<dbReference type="FunCoup" id="A0A1D2VL23">
    <property type="interactions" value="108"/>
</dbReference>
<dbReference type="GO" id="GO:0005737">
    <property type="term" value="C:cytoplasm"/>
    <property type="evidence" value="ECO:0007669"/>
    <property type="project" value="UniProtKB-SubCell"/>
</dbReference>
<evidence type="ECO:0000256" key="3">
    <source>
        <dbReference type="ARBA" id="ARBA00022490"/>
    </source>
</evidence>
<keyword evidence="7" id="KW-1185">Reference proteome</keyword>
<comment type="subcellular location">
    <subcellularLocation>
        <location evidence="1">Cytoplasm</location>
    </subcellularLocation>
</comment>
<dbReference type="OrthoDB" id="2590239at2759"/>
<dbReference type="InterPro" id="IPR023374">
    <property type="entry name" value="AttH-like_dom_sf"/>
</dbReference>
<organism evidence="6 7">
    <name type="scientific">Ascoidea rubescens DSM 1968</name>
    <dbReference type="NCBI Taxonomy" id="1344418"/>
    <lineage>
        <taxon>Eukaryota</taxon>
        <taxon>Fungi</taxon>
        <taxon>Dikarya</taxon>
        <taxon>Ascomycota</taxon>
        <taxon>Saccharomycotina</taxon>
        <taxon>Saccharomycetes</taxon>
        <taxon>Ascoideaceae</taxon>
        <taxon>Ascoidea</taxon>
    </lineage>
</organism>
<dbReference type="Proteomes" id="UP000095038">
    <property type="component" value="Unassembled WGS sequence"/>
</dbReference>
<comment type="similarity">
    <text evidence="2">Belongs to the SVF1 family.</text>
</comment>
<evidence type="ECO:0000259" key="5">
    <source>
        <dbReference type="Pfam" id="PF17187"/>
    </source>
</evidence>
<dbReference type="SUPFAM" id="SSF159245">
    <property type="entry name" value="AttH-like"/>
    <property type="match status" value="1"/>
</dbReference>
<reference evidence="7" key="1">
    <citation type="submission" date="2016-05" db="EMBL/GenBank/DDBJ databases">
        <title>Comparative genomics of biotechnologically important yeasts.</title>
        <authorList>
            <consortium name="DOE Joint Genome Institute"/>
            <person name="Riley R."/>
            <person name="Haridas S."/>
            <person name="Wolfe K.H."/>
            <person name="Lopes M.R."/>
            <person name="Hittinger C.T."/>
            <person name="Goker M."/>
            <person name="Salamov A."/>
            <person name="Wisecaver J."/>
            <person name="Long T.M."/>
            <person name="Aerts A.L."/>
            <person name="Barry K."/>
            <person name="Choi C."/>
            <person name="Clum A."/>
            <person name="Coughlan A.Y."/>
            <person name="Deshpande S."/>
            <person name="Douglass A.P."/>
            <person name="Hanson S.J."/>
            <person name="Klenk H.-P."/>
            <person name="Labutti K."/>
            <person name="Lapidus A."/>
            <person name="Lindquist E."/>
            <person name="Lipzen A."/>
            <person name="Meier-Kolthoff J.P."/>
            <person name="Ohm R.A."/>
            <person name="Otillar R.P."/>
            <person name="Pangilinan J."/>
            <person name="Peng Y."/>
            <person name="Rokas A."/>
            <person name="Rosa C.A."/>
            <person name="Scheuner C."/>
            <person name="Sibirny A.A."/>
            <person name="Slot J.C."/>
            <person name="Stielow J.B."/>
            <person name="Sun H."/>
            <person name="Kurtzman C.P."/>
            <person name="Blackwell M."/>
            <person name="Grigoriev I.V."/>
            <person name="Jeffries T.W."/>
        </authorList>
    </citation>
    <scope>NUCLEOTIDE SEQUENCE [LARGE SCALE GENOMIC DNA]</scope>
    <source>
        <strain evidence="7">DSM 1968</strain>
    </source>
</reference>
<dbReference type="Gene3D" id="2.40.370.10">
    <property type="entry name" value="AttH-like domain"/>
    <property type="match status" value="1"/>
</dbReference>
<evidence type="ECO:0000259" key="4">
    <source>
        <dbReference type="Pfam" id="PF08622"/>
    </source>
</evidence>
<feature type="domain" description="Svf1-like N-terminal" evidence="4">
    <location>
        <begin position="57"/>
        <end position="216"/>
    </location>
</feature>
<sequence>MFKLLQGTLSTYTGIVAEPVYGREAFHPITDTVKDKQPFREATTKDLEWLQPPSTNVETQTFYFICDKSGYLGFFQVIHSVVVGNVYTTAQFTFRIFNKLKKDEAVWTSTHLEDFMIKGNNFYAQNFAIELNEDGNSYTFKSAVNPESVVDLTVTKEAPGVIIGENGFSYYGTDTKNPWGSMRHVFWPRNDVKGTIKLGEKEIDIEGKAMYVMALQGMKPHHAASTWNFLNYQGPHYSAVQMEFTTPNSYAKTKVSIGILVKDDKIIAATVDNNAIHKDSEPDKDVGWPVPKEIDYDFAGYTADSTDEAIQNKTAKVVKASLKGRLDTLVLRVDVMGEIPGFVKSLAGVVAGTKPYIYQWINPYHFEIEHDGEVSKEEGSCWSEATFISE</sequence>
<dbReference type="InterPro" id="IPR013931">
    <property type="entry name" value="Svf1-like_N"/>
</dbReference>
<dbReference type="PANTHER" id="PTHR47107">
    <property type="entry name" value="SVF1-LIKE PROTEIN YDR222W-RELATED"/>
    <property type="match status" value="1"/>
</dbReference>
<dbReference type="Pfam" id="PF17187">
    <property type="entry name" value="Svf1_C"/>
    <property type="match status" value="1"/>
</dbReference>
<accession>A0A1D2VL23</accession>
<dbReference type="PANTHER" id="PTHR47107:SF1">
    <property type="entry name" value="CERAMIDE-BINDING PROTEIN SVF1-RELATED"/>
    <property type="match status" value="1"/>
</dbReference>
<evidence type="ECO:0000256" key="2">
    <source>
        <dbReference type="ARBA" id="ARBA00009069"/>
    </source>
</evidence>
<proteinExistence type="inferred from homology"/>
<dbReference type="EMBL" id="KV454477">
    <property type="protein sequence ID" value="ODV62306.1"/>
    <property type="molecule type" value="Genomic_DNA"/>
</dbReference>
<evidence type="ECO:0000313" key="7">
    <source>
        <dbReference type="Proteomes" id="UP000095038"/>
    </source>
</evidence>
<dbReference type="Pfam" id="PF08622">
    <property type="entry name" value="Svf1"/>
    <property type="match status" value="1"/>
</dbReference>
<dbReference type="InParanoid" id="A0A1D2VL23"/>